<organism evidence="8">
    <name type="scientific">Odontella aurita</name>
    <dbReference type="NCBI Taxonomy" id="265563"/>
    <lineage>
        <taxon>Eukaryota</taxon>
        <taxon>Sar</taxon>
        <taxon>Stramenopiles</taxon>
        <taxon>Ochrophyta</taxon>
        <taxon>Bacillariophyta</taxon>
        <taxon>Mediophyceae</taxon>
        <taxon>Biddulphiophycidae</taxon>
        <taxon>Eupodiscales</taxon>
        <taxon>Odontellaceae</taxon>
        <taxon>Odontella</taxon>
    </lineage>
</organism>
<protein>
    <recommendedName>
        <fullName evidence="7">Amino acid transporter transmembrane domain-containing protein</fullName>
    </recommendedName>
</protein>
<evidence type="ECO:0000256" key="6">
    <source>
        <dbReference type="SAM" id="SignalP"/>
    </source>
</evidence>
<feature type="transmembrane region" description="Helical" evidence="5">
    <location>
        <begin position="429"/>
        <end position="446"/>
    </location>
</feature>
<keyword evidence="6" id="KW-0732">Signal</keyword>
<dbReference type="PANTHER" id="PTHR22950">
    <property type="entry name" value="AMINO ACID TRANSPORTER"/>
    <property type="match status" value="1"/>
</dbReference>
<keyword evidence="4 5" id="KW-0472">Membrane</keyword>
<feature type="signal peptide" evidence="6">
    <location>
        <begin position="1"/>
        <end position="25"/>
    </location>
</feature>
<feature type="transmembrane region" description="Helical" evidence="5">
    <location>
        <begin position="221"/>
        <end position="242"/>
    </location>
</feature>
<name>A0A7S4JZY9_9STRA</name>
<dbReference type="InterPro" id="IPR013057">
    <property type="entry name" value="AA_transpt_TM"/>
</dbReference>
<feature type="transmembrane region" description="Helical" evidence="5">
    <location>
        <begin position="111"/>
        <end position="133"/>
    </location>
</feature>
<reference evidence="8" key="1">
    <citation type="submission" date="2021-01" db="EMBL/GenBank/DDBJ databases">
        <authorList>
            <person name="Corre E."/>
            <person name="Pelletier E."/>
            <person name="Niang G."/>
            <person name="Scheremetjew M."/>
            <person name="Finn R."/>
            <person name="Kale V."/>
            <person name="Holt S."/>
            <person name="Cochrane G."/>
            <person name="Meng A."/>
            <person name="Brown T."/>
            <person name="Cohen L."/>
        </authorList>
    </citation>
    <scope>NUCLEOTIDE SEQUENCE</scope>
    <source>
        <strain evidence="8">Isolate 1302-5</strain>
    </source>
</reference>
<dbReference type="PROSITE" id="PS51257">
    <property type="entry name" value="PROKAR_LIPOPROTEIN"/>
    <property type="match status" value="1"/>
</dbReference>
<feature type="transmembrane region" description="Helical" evidence="5">
    <location>
        <begin position="355"/>
        <end position="375"/>
    </location>
</feature>
<dbReference type="EMBL" id="HBKQ01053412">
    <property type="protein sequence ID" value="CAE2279455.1"/>
    <property type="molecule type" value="Transcribed_RNA"/>
</dbReference>
<feature type="transmembrane region" description="Helical" evidence="5">
    <location>
        <begin position="312"/>
        <end position="335"/>
    </location>
</feature>
<feature type="domain" description="Amino acid transporter transmembrane" evidence="7">
    <location>
        <begin position="72"/>
        <end position="485"/>
    </location>
</feature>
<evidence type="ECO:0000259" key="7">
    <source>
        <dbReference type="Pfam" id="PF01490"/>
    </source>
</evidence>
<evidence type="ECO:0000256" key="3">
    <source>
        <dbReference type="ARBA" id="ARBA00022989"/>
    </source>
</evidence>
<dbReference type="AlphaFoldDB" id="A0A7S4JZY9"/>
<feature type="transmembrane region" description="Helical" evidence="5">
    <location>
        <begin position="280"/>
        <end position="300"/>
    </location>
</feature>
<feature type="transmembrane region" description="Helical" evidence="5">
    <location>
        <begin position="467"/>
        <end position="489"/>
    </location>
</feature>
<comment type="subcellular location">
    <subcellularLocation>
        <location evidence="1">Membrane</location>
        <topology evidence="1">Multi-pass membrane protein</topology>
    </subcellularLocation>
</comment>
<proteinExistence type="predicted"/>
<keyword evidence="2 5" id="KW-0812">Transmembrane</keyword>
<dbReference type="Pfam" id="PF01490">
    <property type="entry name" value="Aa_trans"/>
    <property type="match status" value="1"/>
</dbReference>
<feature type="transmembrane region" description="Helical" evidence="5">
    <location>
        <begin position="154"/>
        <end position="176"/>
    </location>
</feature>
<evidence type="ECO:0000256" key="5">
    <source>
        <dbReference type="SAM" id="Phobius"/>
    </source>
</evidence>
<evidence type="ECO:0000256" key="1">
    <source>
        <dbReference type="ARBA" id="ARBA00004141"/>
    </source>
</evidence>
<evidence type="ECO:0000256" key="4">
    <source>
        <dbReference type="ARBA" id="ARBA00023136"/>
    </source>
</evidence>
<accession>A0A7S4JZY9</accession>
<dbReference type="GO" id="GO:0016020">
    <property type="term" value="C:membrane"/>
    <property type="evidence" value="ECO:0007669"/>
    <property type="project" value="UniProtKB-SubCell"/>
</dbReference>
<sequence length="497" mass="51499">MPSLRHRRAILALAIVASSSAVACAISVPRPEGTVVGRNGRGDVRSTLTDFRGGAVKKSAAAAKGDESESGKTGMSAATFNLIKACVGSGVLALPAGVAAIGDVSAALVPASIMVVGLGLLSAYSFFMLGRINDASEKKSSSMGDMWKNEVGEGSSWVVTLSCFLTPLGAALAYSIMLGDMLSSLAETAGLKGILATRHTAILAITSLVLYPLCGLKSLAALAPVSMVAIFGVAATCVFMYMRMASGAYAEGGAYFDTIASNLQPSFGNIGTSKVKSPSILVLGGMAATAYLVHFSALDFHNDLEDNTLKRFGSLVGMGFSATAVINILFMIFGFLTFGGNCAGLVLNNYSIKDIGATLVRLVTVISLVGSYPIFMRGIKSAWFELTAGGKDISEEQNKKTTTAFLAAITGLALVLENAGFMVGFTGATMGSAIIYIFPPILYLRSSARRIASGALEKTNKVKLERLFCQFLIALGAIVGVLGGIVAVLDSFFPGVL</sequence>
<gene>
    <name evidence="8" type="ORF">OAUR00152_LOCUS36780</name>
</gene>
<feature type="chain" id="PRO_5030588101" description="Amino acid transporter transmembrane domain-containing protein" evidence="6">
    <location>
        <begin position="26"/>
        <end position="497"/>
    </location>
</feature>
<keyword evidence="3 5" id="KW-1133">Transmembrane helix</keyword>
<dbReference type="GO" id="GO:0015179">
    <property type="term" value="F:L-amino acid transmembrane transporter activity"/>
    <property type="evidence" value="ECO:0007669"/>
    <property type="project" value="TreeGrafter"/>
</dbReference>
<evidence type="ECO:0000256" key="2">
    <source>
        <dbReference type="ARBA" id="ARBA00022692"/>
    </source>
</evidence>
<evidence type="ECO:0000313" key="8">
    <source>
        <dbReference type="EMBL" id="CAE2279455.1"/>
    </source>
</evidence>
<dbReference type="PANTHER" id="PTHR22950:SF652">
    <property type="entry name" value="TRANSMEMBRANE AMINO ACID TRANSPORTER FAMILY PROTEIN"/>
    <property type="match status" value="1"/>
</dbReference>